<sequence>MSDPLYDLFFAGEIMAGQDPERVRAAVGRMFGADDDTLARLFSGRPVKIKSAVDQETAIRYRVAFRDAGALVEVRPLAPDAPRAAPAPATGGTGETPMQLLPPRTGDLSDCVPTREAAPLPDISGITLAAEGSIIDASEPPPPARIDTGDLTLAPAATGTLEDCQRPPQPHPLPDISKLRLSDDD</sequence>
<proteinExistence type="predicted"/>
<dbReference type="AlphaFoldDB" id="A0A831RKS1"/>
<feature type="region of interest" description="Disordered" evidence="1">
    <location>
        <begin position="135"/>
        <end position="185"/>
    </location>
</feature>
<evidence type="ECO:0000313" key="2">
    <source>
        <dbReference type="EMBL" id="HEB95672.1"/>
    </source>
</evidence>
<feature type="compositionally biased region" description="Low complexity" evidence="1">
    <location>
        <begin position="81"/>
        <end position="90"/>
    </location>
</feature>
<gene>
    <name evidence="2" type="ORF">ENI96_04485</name>
</gene>
<comment type="caution">
    <text evidence="2">The sequence shown here is derived from an EMBL/GenBank/DDBJ whole genome shotgun (WGS) entry which is preliminary data.</text>
</comment>
<dbReference type="Proteomes" id="UP000886251">
    <property type="component" value="Unassembled WGS sequence"/>
</dbReference>
<protein>
    <submittedName>
        <fullName evidence="2">Uncharacterized protein</fullName>
    </submittedName>
</protein>
<evidence type="ECO:0000256" key="1">
    <source>
        <dbReference type="SAM" id="MobiDB-lite"/>
    </source>
</evidence>
<feature type="region of interest" description="Disordered" evidence="1">
    <location>
        <begin position="81"/>
        <end position="101"/>
    </location>
</feature>
<accession>A0A831RKS1</accession>
<name>A0A831RKS1_9GAMM</name>
<reference evidence="2" key="1">
    <citation type="journal article" date="2020" name="mSystems">
        <title>Genome- and Community-Level Interaction Insights into Carbon Utilization and Element Cycling Functions of Hydrothermarchaeota in Hydrothermal Sediment.</title>
        <authorList>
            <person name="Zhou Z."/>
            <person name="Liu Y."/>
            <person name="Xu W."/>
            <person name="Pan J."/>
            <person name="Luo Z.H."/>
            <person name="Li M."/>
        </authorList>
    </citation>
    <scope>NUCLEOTIDE SEQUENCE [LARGE SCALE GENOMIC DNA]</scope>
    <source>
        <strain evidence="2">HyVt-443</strain>
    </source>
</reference>
<organism evidence="2">
    <name type="scientific">Sedimenticola thiotaurini</name>
    <dbReference type="NCBI Taxonomy" id="1543721"/>
    <lineage>
        <taxon>Bacteria</taxon>
        <taxon>Pseudomonadati</taxon>
        <taxon>Pseudomonadota</taxon>
        <taxon>Gammaproteobacteria</taxon>
        <taxon>Chromatiales</taxon>
        <taxon>Sedimenticolaceae</taxon>
        <taxon>Sedimenticola</taxon>
    </lineage>
</organism>
<dbReference type="EMBL" id="DRKP01000052">
    <property type="protein sequence ID" value="HEB95672.1"/>
    <property type="molecule type" value="Genomic_DNA"/>
</dbReference>